<dbReference type="EMBL" id="OJIN01000176">
    <property type="protein sequence ID" value="SPD74814.1"/>
    <property type="molecule type" value="Genomic_DNA"/>
</dbReference>
<gene>
    <name evidence="5" type="ORF">PITCH_A350023</name>
</gene>
<dbReference type="InterPro" id="IPR000794">
    <property type="entry name" value="Beta-ketoacyl_synthase"/>
</dbReference>
<dbReference type="InterPro" id="IPR014030">
    <property type="entry name" value="Ketoacyl_synth_N"/>
</dbReference>
<dbReference type="PANTHER" id="PTHR11712:SF336">
    <property type="entry name" value="3-OXOACYL-[ACYL-CARRIER-PROTEIN] SYNTHASE, MITOCHONDRIAL"/>
    <property type="match status" value="1"/>
</dbReference>
<dbReference type="GO" id="GO:0005829">
    <property type="term" value="C:cytosol"/>
    <property type="evidence" value="ECO:0007669"/>
    <property type="project" value="TreeGrafter"/>
</dbReference>
<dbReference type="SUPFAM" id="SSF53901">
    <property type="entry name" value="Thiolase-like"/>
    <property type="match status" value="2"/>
</dbReference>
<evidence type="ECO:0000256" key="3">
    <source>
        <dbReference type="RuleBase" id="RU003694"/>
    </source>
</evidence>
<name>A0A445MZ76_9BACT</name>
<dbReference type="GO" id="GO:0004315">
    <property type="term" value="F:3-oxoacyl-[acyl-carrier-protein] synthase activity"/>
    <property type="evidence" value="ECO:0007669"/>
    <property type="project" value="InterPro"/>
</dbReference>
<dbReference type="AlphaFoldDB" id="A0A445MZ76"/>
<dbReference type="Pfam" id="PF13723">
    <property type="entry name" value="Ketoacyl-synt_2"/>
    <property type="match status" value="1"/>
</dbReference>
<evidence type="ECO:0000259" key="4">
    <source>
        <dbReference type="PROSITE" id="PS52004"/>
    </source>
</evidence>
<keyword evidence="2 3" id="KW-0808">Transferase</keyword>
<dbReference type="PROSITE" id="PS00606">
    <property type="entry name" value="KS3_1"/>
    <property type="match status" value="1"/>
</dbReference>
<dbReference type="GO" id="GO:0006633">
    <property type="term" value="P:fatty acid biosynthetic process"/>
    <property type="evidence" value="ECO:0007669"/>
    <property type="project" value="InterPro"/>
</dbReference>
<sequence>MGHVRVHILGMGIVSPLGIGISETKDALKNNLTAIRPISLFSTSKNRPLPVGEVQGFIQDESIPRTHAFARIASAQAMADYREPPDAIVLGVTTGGMLTTEPLLRRKEQDYSLFRYHSPSSVGEDLASRYRVIGPVICVSTACSSGAVAIKIAVEMLRSGLARRVLAGGADSLCRLTYYGFNSLQLIDPEGARPLDKDRLGMNVAEGAAMLLLAADEPRHAVAEILGAGLSCDAYHPTAPHPEGKGALAAMQAALLDAGVNPHDIGYISLHGTGTLDNDLSEARAIKAIFKDKMPLLSSVKGAFGHSLAAAGAIEAVVSAISISDRLIPANTGCRICDPGLMLAPVMQPKEARISAVLSNSFGFGGNNASVVIGTPGKFSPSAHDIKRSLKILSSSCITGAGTTKKTMEALFNGRSCQGLSSDVEISENLSPAQIRRLKRLPRLALSLAVEAQRAGQRPDKPSAVFFGTGWGALSETFNFLKRLEETEEQYPSPTDFVGSVHNASAGQIAMMFNSTAANVTTTGGDYSFEQALMTAGLLAEDNGKTFIVLGADEFHQGLSRLLDESVLRGQCPSDGGGALCLTRGGGDRGLNIKLAFFENAENNPKVISSVVQGLGGVERINGDYGVILAGIPGALKEKAADQLKTFLSLTGFKGPIIDYRRQIGEFASASAVAAVMAVKFLERGEIPGALFGGNDFLLYKKGALVVGFGSFVTAMELRET</sequence>
<proteinExistence type="inferred from homology"/>
<comment type="similarity">
    <text evidence="1 3">Belongs to the thiolase-like superfamily. Beta-ketoacyl-ACP synthases family.</text>
</comment>
<dbReference type="InterPro" id="IPR018201">
    <property type="entry name" value="Ketoacyl_synth_AS"/>
</dbReference>
<dbReference type="PANTHER" id="PTHR11712">
    <property type="entry name" value="POLYKETIDE SYNTHASE-RELATED"/>
    <property type="match status" value="1"/>
</dbReference>
<evidence type="ECO:0000313" key="5">
    <source>
        <dbReference type="EMBL" id="SPD74814.1"/>
    </source>
</evidence>
<evidence type="ECO:0000256" key="1">
    <source>
        <dbReference type="ARBA" id="ARBA00008467"/>
    </source>
</evidence>
<evidence type="ECO:0000256" key="2">
    <source>
        <dbReference type="ARBA" id="ARBA00022679"/>
    </source>
</evidence>
<dbReference type="InterPro" id="IPR020841">
    <property type="entry name" value="PKS_Beta-ketoAc_synthase_dom"/>
</dbReference>
<accession>A0A445MZ76</accession>
<dbReference type="Gene3D" id="3.40.47.10">
    <property type="match status" value="2"/>
</dbReference>
<dbReference type="PROSITE" id="PS52004">
    <property type="entry name" value="KS3_2"/>
    <property type="match status" value="1"/>
</dbReference>
<protein>
    <submittedName>
        <fullName evidence="5">Beta-ketoacyl synthase, N-terminal domain protein</fullName>
    </submittedName>
</protein>
<dbReference type="Pfam" id="PF02801">
    <property type="entry name" value="Ketoacyl-synt_C"/>
    <property type="match status" value="1"/>
</dbReference>
<reference evidence="5" key="1">
    <citation type="submission" date="2018-01" db="EMBL/GenBank/DDBJ databases">
        <authorList>
            <person name="Regsiter A."/>
            <person name="William W."/>
        </authorList>
    </citation>
    <scope>NUCLEOTIDE SEQUENCE</scope>
    <source>
        <strain evidence="5">TRIP AH-1</strain>
    </source>
</reference>
<organism evidence="5">
    <name type="scientific">uncultured Desulfobacterium sp</name>
    <dbReference type="NCBI Taxonomy" id="201089"/>
    <lineage>
        <taxon>Bacteria</taxon>
        <taxon>Pseudomonadati</taxon>
        <taxon>Thermodesulfobacteriota</taxon>
        <taxon>Desulfobacteria</taxon>
        <taxon>Desulfobacterales</taxon>
        <taxon>Desulfobacteriaceae</taxon>
        <taxon>Desulfobacterium</taxon>
        <taxon>environmental samples</taxon>
    </lineage>
</organism>
<dbReference type="Pfam" id="PF00109">
    <property type="entry name" value="ketoacyl-synt"/>
    <property type="match status" value="1"/>
</dbReference>
<dbReference type="InterPro" id="IPR016039">
    <property type="entry name" value="Thiolase-like"/>
</dbReference>
<dbReference type="InterPro" id="IPR014031">
    <property type="entry name" value="Ketoacyl_synth_C"/>
</dbReference>
<dbReference type="CDD" id="cd00834">
    <property type="entry name" value="KAS_I_II"/>
    <property type="match status" value="1"/>
</dbReference>
<feature type="domain" description="Ketosynthase family 3 (KS3)" evidence="4">
    <location>
        <begin position="3"/>
        <end position="375"/>
    </location>
</feature>
<dbReference type="SMART" id="SM00825">
    <property type="entry name" value="PKS_KS"/>
    <property type="match status" value="1"/>
</dbReference>